<sequence>MKEEDVIKYPKLKYLHESSYGGRELLGKLLYWEAKEDGSNIRVFLDEQDEIHFGSRNLLTASDDLLKSIHNTGYVNTLKEALLTQKYQWHGEIIIFFELLQKGKSPTRIEYHEKDDLVVFDIYSLKYGWWSYPKVYQFCYQWKLPMVSLWSVTSHSTIERLEQQIDKMLEVAKNKNKEGVVFKSYEDGKGTFFKARIDVPDFKEVEVNIEKDSPQYPELPKAEIMNEIQKVLEELGPQQFKDKKVAMPLIAQYVSAECKARYCSVPKKLYSYYLEKLSELN</sequence>
<protein>
    <recommendedName>
        <fullName evidence="1">RNA ligase domain-containing protein</fullName>
    </recommendedName>
</protein>
<dbReference type="Proteomes" id="UP001156259">
    <property type="component" value="Segment"/>
</dbReference>
<dbReference type="Gene3D" id="3.30.470.30">
    <property type="entry name" value="DNA ligase/mRNA capping enzyme"/>
    <property type="match status" value="1"/>
</dbReference>
<gene>
    <name evidence="2" type="ORF">LDLAKGPJ_00004</name>
</gene>
<feature type="domain" description="RNA ligase" evidence="1">
    <location>
        <begin position="33"/>
        <end position="194"/>
    </location>
</feature>
<evidence type="ECO:0000313" key="2">
    <source>
        <dbReference type="EMBL" id="WAE39428.1"/>
    </source>
</evidence>
<proteinExistence type="predicted"/>
<name>A0A9E9A5N3_9CAUD</name>
<organism evidence="2 3">
    <name type="scientific">Methanophagales virus GBV301</name>
    <dbReference type="NCBI Taxonomy" id="2999280"/>
    <lineage>
        <taxon>Viruses</taxon>
        <taxon>Duplodnaviria</taxon>
        <taxon>Heunggongvirae</taxon>
        <taxon>Uroviricota</taxon>
        <taxon>Caudoviricetes</taxon>
        <taxon>Nakonvirales</taxon>
        <taxon>Ekchuahviridae</taxon>
        <taxon>Kukulkanvirus</taxon>
        <taxon>Kukulkanvirus guaymasense</taxon>
    </lineage>
</organism>
<dbReference type="SUPFAM" id="SSF56091">
    <property type="entry name" value="DNA ligase/mRNA capping enzyme, catalytic domain"/>
    <property type="match status" value="1"/>
</dbReference>
<dbReference type="Pfam" id="PF09414">
    <property type="entry name" value="RNA_ligase"/>
    <property type="match status" value="1"/>
</dbReference>
<accession>A0A9E9A5N3</accession>
<dbReference type="InterPro" id="IPR021122">
    <property type="entry name" value="RNA_ligase_dom_REL/Rnl2"/>
</dbReference>
<keyword evidence="3" id="KW-1185">Reference proteome</keyword>
<evidence type="ECO:0000313" key="3">
    <source>
        <dbReference type="Proteomes" id="UP001156259"/>
    </source>
</evidence>
<reference evidence="2 3" key="1">
    <citation type="submission" date="2022-10" db="EMBL/GenBank/DDBJ databases">
        <title>Evolutionary Diversification of Methanotrophic Ca. Methanophagales (ANME-1) and Their Expansive Virome.</title>
        <authorList>
            <person name="Laso-Perez R."/>
            <person name="Wu F."/>
            <person name="Cremiere A."/>
            <person name="Speth D.R."/>
            <person name="Magyar J.S."/>
            <person name="Krupovic M."/>
            <person name="Orphan V.J."/>
        </authorList>
    </citation>
    <scope>NUCLEOTIDE SEQUENCE [LARGE SCALE GENOMIC DNA]</scope>
</reference>
<evidence type="ECO:0000259" key="1">
    <source>
        <dbReference type="Pfam" id="PF09414"/>
    </source>
</evidence>
<dbReference type="EMBL" id="OP880252">
    <property type="protein sequence ID" value="WAE39428.1"/>
    <property type="molecule type" value="Genomic_DNA"/>
</dbReference>